<dbReference type="EMBL" id="BDIP01010619">
    <property type="protein sequence ID" value="GCA65303.1"/>
    <property type="molecule type" value="Genomic_DNA"/>
</dbReference>
<organism evidence="2 3">
    <name type="scientific">Kipferlia bialata</name>
    <dbReference type="NCBI Taxonomy" id="797122"/>
    <lineage>
        <taxon>Eukaryota</taxon>
        <taxon>Metamonada</taxon>
        <taxon>Carpediemonas-like organisms</taxon>
        <taxon>Kipferlia</taxon>
    </lineage>
</organism>
<evidence type="ECO:0000313" key="2">
    <source>
        <dbReference type="EMBL" id="GCA65328.1"/>
    </source>
</evidence>
<reference evidence="2" key="1">
    <citation type="submission" date="2016-10" db="EMBL/GenBank/DDBJ databases">
        <authorList>
            <person name="Tanifuji G."/>
            <person name="Kume K."/>
            <person name="Nakayama T."/>
            <person name="Takabayashi S."/>
            <person name="Hashimoto T."/>
        </authorList>
    </citation>
    <scope>NUCLEOTIDE SEQUENCE</scope>
    <source>
        <strain evidence="2">NY0173</strain>
    </source>
</reference>
<protein>
    <submittedName>
        <fullName evidence="2">Uncharacterized protein</fullName>
    </submittedName>
</protein>
<name>A0A391P3C5_9EUKA</name>
<dbReference type="EMBL" id="BDIP01010735">
    <property type="protein sequence ID" value="GCA65328.1"/>
    <property type="molecule type" value="Genomic_DNA"/>
</dbReference>
<feature type="non-terminal residue" evidence="2">
    <location>
        <position position="13"/>
    </location>
</feature>
<sequence>MWTIRELNPGPRA</sequence>
<reference evidence="2 3" key="2">
    <citation type="journal article" date="2018" name="PLoS ONE">
        <title>The draft genome of Kipferlia bialata reveals reductive genome evolution in fornicate parasites.</title>
        <authorList>
            <person name="Tanifuji G."/>
            <person name="Takabayashi S."/>
            <person name="Kume K."/>
            <person name="Takagi M."/>
            <person name="Nakayama T."/>
            <person name="Kamikawa R."/>
            <person name="Inagaki Y."/>
            <person name="Hashimoto T."/>
        </authorList>
    </citation>
    <scope>NUCLEOTIDE SEQUENCE [LARGE SCALE GENOMIC DNA]</scope>
    <source>
        <strain evidence="2">NY0173</strain>
    </source>
</reference>
<accession>A0A391P3C5</accession>
<gene>
    <name evidence="1" type="ORF">KIPB_016806</name>
    <name evidence="2" type="ORF">KIPB_016869</name>
</gene>
<proteinExistence type="predicted"/>
<comment type="caution">
    <text evidence="2">The sequence shown here is derived from an EMBL/GenBank/DDBJ whole genome shotgun (WGS) entry which is preliminary data.</text>
</comment>
<keyword evidence="3" id="KW-1185">Reference proteome</keyword>
<dbReference type="Proteomes" id="UP000265618">
    <property type="component" value="Unassembled WGS sequence"/>
</dbReference>
<evidence type="ECO:0000313" key="1">
    <source>
        <dbReference type="EMBL" id="GCA65303.1"/>
    </source>
</evidence>
<evidence type="ECO:0000313" key="3">
    <source>
        <dbReference type="Proteomes" id="UP000265618"/>
    </source>
</evidence>